<evidence type="ECO:0000259" key="6">
    <source>
        <dbReference type="PROSITE" id="PS51501"/>
    </source>
</evidence>
<proteinExistence type="predicted"/>
<gene>
    <name evidence="7" type="ORF">BCV69DRAFT_281236</name>
</gene>
<keyword evidence="1" id="KW-0479">Metal-binding</keyword>
<dbReference type="PROSITE" id="PS51501">
    <property type="entry name" value="ZF_DNL"/>
    <property type="match status" value="1"/>
</dbReference>
<feature type="compositionally biased region" description="Basic and acidic residues" evidence="5">
    <location>
        <begin position="59"/>
        <end position="71"/>
    </location>
</feature>
<keyword evidence="8" id="KW-1185">Reference proteome</keyword>
<dbReference type="GO" id="GO:0050821">
    <property type="term" value="P:protein stabilization"/>
    <property type="evidence" value="ECO:0007669"/>
    <property type="project" value="TreeGrafter"/>
</dbReference>
<dbReference type="InterPro" id="IPR007853">
    <property type="entry name" value="Znf_DNL-typ"/>
</dbReference>
<dbReference type="AlphaFoldDB" id="A0A316UAJ3"/>
<feature type="region of interest" description="Disordered" evidence="5">
    <location>
        <begin position="619"/>
        <end position="675"/>
    </location>
</feature>
<sequence length="784" mass="82741">MLPRSRNLLRHHTRIALLSAPASSSSLHISPRRAAQPINPSNSVDARLGVIAPPAPSAKGEKELSGEDKSFIVHPRPGPNPNDLSDLLRGPSGGNAKKQDGGIEGKRQGMIQSVKGTAIGARRRGTTIPSTDLDDVSVMEEEARQRAAAQEEGNDGPLGKKGPVDRESPHSIDQLQGRNELDERVLNAARATYVHGKGASLRTLNDQFVSESYKILPIELPYESTPHEERKVPLPRTETTTVPSVEEDDGILLLAFVDNVDAPRGQEKISVCTGFGVEGGAELAAQEGRDGGELVVSVAHTLRSSMPAASRKLAEGQGQDKSAALAITRKGLVFPVEQLVSSLPNSDLVLLRLSKDPLPVQDHDTIDFASATKSAASSSKPIKTLPISPYPAPQHAHLCVSSFWGFEDDSGCAVPRFSFNNPSSSSAAQGPPSSSLPASSLSVLPPSPPPPGRSAAEVHSEGDSMNQSRWGEVRLVEYKDGKGSEAQPGTYDSLETLEYKLVQDSLINPAVLKGEKPKFIPQAAVSVGRGSGAASSAAAALQEVKSSQPSGQDGSAGDAGKGYGGYGVPNFPPPGSSGGPIVDMSTGAVVGVTRGSKMTTLGGRRGEGVPSEKIFEFFTLPGMGKKRPSSASTSRSSSSNTQRQSSLSSSQTQKRSLSTSARLREEASTPAAGVPIGQIDQRLSLTFTCAVPDCGHRSTHEFSKASYTKGIVLVQCPGCKNRHLIADNLSWFTQSSSEPKTVEEMVRANGGRVRTGRKTVDGEGDQGETMEILTDSDWAEVEKK</sequence>
<feature type="region of interest" description="Disordered" evidence="5">
    <location>
        <begin position="421"/>
        <end position="470"/>
    </location>
</feature>
<accession>A0A316UAJ3</accession>
<dbReference type="PANTHER" id="PTHR20922:SF13">
    <property type="entry name" value="DNL-TYPE ZINC FINGER PROTEIN"/>
    <property type="match status" value="1"/>
</dbReference>
<dbReference type="Pfam" id="PF05180">
    <property type="entry name" value="zf-DNL"/>
    <property type="match status" value="1"/>
</dbReference>
<dbReference type="EMBL" id="KZ819323">
    <property type="protein sequence ID" value="PWN22226.1"/>
    <property type="molecule type" value="Genomic_DNA"/>
</dbReference>
<organism evidence="7 8">
    <name type="scientific">Pseudomicrostroma glucosiphilum</name>
    <dbReference type="NCBI Taxonomy" id="1684307"/>
    <lineage>
        <taxon>Eukaryota</taxon>
        <taxon>Fungi</taxon>
        <taxon>Dikarya</taxon>
        <taxon>Basidiomycota</taxon>
        <taxon>Ustilaginomycotina</taxon>
        <taxon>Exobasidiomycetes</taxon>
        <taxon>Microstromatales</taxon>
        <taxon>Microstromatales incertae sedis</taxon>
        <taxon>Pseudomicrostroma</taxon>
    </lineage>
</organism>
<feature type="compositionally biased region" description="Gly residues" evidence="5">
    <location>
        <begin position="557"/>
        <end position="567"/>
    </location>
</feature>
<feature type="region of interest" description="Disordered" evidence="5">
    <location>
        <begin position="142"/>
        <end position="180"/>
    </location>
</feature>
<feature type="compositionally biased region" description="Low complexity" evidence="5">
    <location>
        <begin position="21"/>
        <end position="34"/>
    </location>
</feature>
<dbReference type="RefSeq" id="XP_025349386.1">
    <property type="nucleotide sequence ID" value="XM_025491908.1"/>
</dbReference>
<feature type="region of interest" description="Disordered" evidence="5">
    <location>
        <begin position="21"/>
        <end position="41"/>
    </location>
</feature>
<evidence type="ECO:0000256" key="3">
    <source>
        <dbReference type="ARBA" id="ARBA00022833"/>
    </source>
</evidence>
<dbReference type="InterPro" id="IPR024158">
    <property type="entry name" value="Mt_import_TIM15"/>
</dbReference>
<dbReference type="GO" id="GO:0005739">
    <property type="term" value="C:mitochondrion"/>
    <property type="evidence" value="ECO:0007669"/>
    <property type="project" value="TreeGrafter"/>
</dbReference>
<evidence type="ECO:0000313" key="8">
    <source>
        <dbReference type="Proteomes" id="UP000245942"/>
    </source>
</evidence>
<name>A0A316UAJ3_9BASI</name>
<evidence type="ECO:0000256" key="4">
    <source>
        <dbReference type="PROSITE-ProRule" id="PRU00834"/>
    </source>
</evidence>
<feature type="compositionally biased region" description="Basic and acidic residues" evidence="5">
    <location>
        <begin position="97"/>
        <end position="106"/>
    </location>
</feature>
<feature type="compositionally biased region" description="Low complexity" evidence="5">
    <location>
        <begin position="629"/>
        <end position="660"/>
    </location>
</feature>
<dbReference type="GO" id="GO:0006457">
    <property type="term" value="P:protein folding"/>
    <property type="evidence" value="ECO:0007669"/>
    <property type="project" value="TreeGrafter"/>
</dbReference>
<feature type="compositionally biased region" description="Low complexity" evidence="5">
    <location>
        <begin position="421"/>
        <end position="444"/>
    </location>
</feature>
<dbReference type="PANTHER" id="PTHR20922">
    <property type="entry name" value="DNL-TYPE ZINC FINGER PROTEIN"/>
    <property type="match status" value="1"/>
</dbReference>
<evidence type="ECO:0000313" key="7">
    <source>
        <dbReference type="EMBL" id="PWN22226.1"/>
    </source>
</evidence>
<dbReference type="OrthoDB" id="10054765at2759"/>
<keyword evidence="3" id="KW-0862">Zinc</keyword>
<evidence type="ECO:0000256" key="5">
    <source>
        <dbReference type="SAM" id="MobiDB-lite"/>
    </source>
</evidence>
<reference evidence="7 8" key="1">
    <citation type="journal article" date="2018" name="Mol. Biol. Evol.">
        <title>Broad Genomic Sampling Reveals a Smut Pathogenic Ancestry of the Fungal Clade Ustilaginomycotina.</title>
        <authorList>
            <person name="Kijpornyongpan T."/>
            <person name="Mondo S.J."/>
            <person name="Barry K."/>
            <person name="Sandor L."/>
            <person name="Lee J."/>
            <person name="Lipzen A."/>
            <person name="Pangilinan J."/>
            <person name="LaButti K."/>
            <person name="Hainaut M."/>
            <person name="Henrissat B."/>
            <person name="Grigoriev I.V."/>
            <person name="Spatafora J.W."/>
            <person name="Aime M.C."/>
        </authorList>
    </citation>
    <scope>NUCLEOTIDE SEQUENCE [LARGE SCALE GENOMIC DNA]</scope>
    <source>
        <strain evidence="7 8">MCA 4718</strain>
    </source>
</reference>
<dbReference type="GO" id="GO:0008270">
    <property type="term" value="F:zinc ion binding"/>
    <property type="evidence" value="ECO:0007669"/>
    <property type="project" value="UniProtKB-KW"/>
</dbReference>
<feature type="region of interest" description="Disordered" evidence="5">
    <location>
        <begin position="53"/>
        <end position="106"/>
    </location>
</feature>
<protein>
    <recommendedName>
        <fullName evidence="6">DNL-type domain-containing protein</fullName>
    </recommendedName>
</protein>
<evidence type="ECO:0000256" key="1">
    <source>
        <dbReference type="ARBA" id="ARBA00022723"/>
    </source>
</evidence>
<dbReference type="InterPro" id="IPR009003">
    <property type="entry name" value="Peptidase_S1_PA"/>
</dbReference>
<keyword evidence="2 4" id="KW-0863">Zinc-finger</keyword>
<feature type="domain" description="DNL-type" evidence="6">
    <location>
        <begin position="678"/>
        <end position="784"/>
    </location>
</feature>
<dbReference type="SUPFAM" id="SSF50494">
    <property type="entry name" value="Trypsin-like serine proteases"/>
    <property type="match status" value="1"/>
</dbReference>
<evidence type="ECO:0000256" key="2">
    <source>
        <dbReference type="ARBA" id="ARBA00022771"/>
    </source>
</evidence>
<dbReference type="GeneID" id="37013642"/>
<feature type="region of interest" description="Disordered" evidence="5">
    <location>
        <begin position="539"/>
        <end position="582"/>
    </location>
</feature>
<dbReference type="Proteomes" id="UP000245942">
    <property type="component" value="Unassembled WGS sequence"/>
</dbReference>
<dbReference type="GO" id="GO:0030150">
    <property type="term" value="P:protein import into mitochondrial matrix"/>
    <property type="evidence" value="ECO:0007669"/>
    <property type="project" value="TreeGrafter"/>
</dbReference>
<dbReference type="GO" id="GO:0051087">
    <property type="term" value="F:protein-folding chaperone binding"/>
    <property type="evidence" value="ECO:0007669"/>
    <property type="project" value="TreeGrafter"/>
</dbReference>